<dbReference type="InterPro" id="IPR005120">
    <property type="entry name" value="UPF3_dom"/>
</dbReference>
<name>A0A6G1SHP5_9ACAR</name>
<evidence type="ECO:0000256" key="4">
    <source>
        <dbReference type="ARBA" id="ARBA00023242"/>
    </source>
</evidence>
<dbReference type="EMBL" id="GGYP01005157">
    <property type="protein sequence ID" value="MDE49928.1"/>
    <property type="molecule type" value="Transcribed_RNA"/>
</dbReference>
<protein>
    <submittedName>
        <fullName evidence="7">Regulator of nonsense transcripts 3A</fullName>
    </submittedName>
</protein>
<feature type="region of interest" description="Disordered" evidence="5">
    <location>
        <begin position="152"/>
        <end position="178"/>
    </location>
</feature>
<comment type="subcellular location">
    <subcellularLocation>
        <location evidence="1">Nucleus</location>
    </subcellularLocation>
</comment>
<accession>A0A6G1SHP5</accession>
<keyword evidence="4" id="KW-0539">Nucleus</keyword>
<dbReference type="GO" id="GO:0045727">
    <property type="term" value="P:positive regulation of translation"/>
    <property type="evidence" value="ECO:0007669"/>
    <property type="project" value="TreeGrafter"/>
</dbReference>
<comment type="similarity">
    <text evidence="2">Belongs to the RENT3 family.</text>
</comment>
<evidence type="ECO:0000256" key="2">
    <source>
        <dbReference type="ARBA" id="ARBA00005991"/>
    </source>
</evidence>
<dbReference type="Gene3D" id="3.30.70.330">
    <property type="match status" value="1"/>
</dbReference>
<dbReference type="InterPro" id="IPR035979">
    <property type="entry name" value="RBD_domain_sf"/>
</dbReference>
<organism evidence="7">
    <name type="scientific">Aceria tosichella</name>
    <name type="common">wheat curl mite</name>
    <dbReference type="NCBI Taxonomy" id="561515"/>
    <lineage>
        <taxon>Eukaryota</taxon>
        <taxon>Metazoa</taxon>
        <taxon>Ecdysozoa</taxon>
        <taxon>Arthropoda</taxon>
        <taxon>Chelicerata</taxon>
        <taxon>Arachnida</taxon>
        <taxon>Acari</taxon>
        <taxon>Acariformes</taxon>
        <taxon>Trombidiformes</taxon>
        <taxon>Prostigmata</taxon>
        <taxon>Eupodina</taxon>
        <taxon>Eriophyoidea</taxon>
        <taxon>Eriophyidae</taxon>
        <taxon>Eriophyinae</taxon>
        <taxon>Aceriini</taxon>
        <taxon>Aceria</taxon>
    </lineage>
</organism>
<keyword evidence="3" id="KW-0866">Nonsense-mediated mRNA decay</keyword>
<dbReference type="AlphaFoldDB" id="A0A6G1SHP5"/>
<feature type="compositionally biased region" description="Low complexity" evidence="5">
    <location>
        <begin position="153"/>
        <end position="167"/>
    </location>
</feature>
<dbReference type="PANTHER" id="PTHR13112:SF0">
    <property type="entry name" value="FI21285P1"/>
    <property type="match status" value="1"/>
</dbReference>
<dbReference type="PANTHER" id="PTHR13112">
    <property type="entry name" value="UPF3 REGULATOR OF NONSENSE TRANSCRIPTS-LIKE PROTEIN"/>
    <property type="match status" value="1"/>
</dbReference>
<dbReference type="GO" id="GO:0005737">
    <property type="term" value="C:cytoplasm"/>
    <property type="evidence" value="ECO:0007669"/>
    <property type="project" value="TreeGrafter"/>
</dbReference>
<dbReference type="GO" id="GO:0005730">
    <property type="term" value="C:nucleolus"/>
    <property type="evidence" value="ECO:0007669"/>
    <property type="project" value="TreeGrafter"/>
</dbReference>
<dbReference type="InterPro" id="IPR012677">
    <property type="entry name" value="Nucleotide-bd_a/b_plait_sf"/>
</dbReference>
<dbReference type="InterPro" id="IPR039722">
    <property type="entry name" value="Upf3"/>
</dbReference>
<gene>
    <name evidence="7" type="primary">upf3a</name>
    <name evidence="7" type="ORF">g.8770</name>
</gene>
<sequence>MTNKLVIRRLPPSMSEVEFLKHVSPLPEHDYFCYFEANTNLGSHAYSRAYINFVKPNDMSIFREQFDNYVFVDKNGHEYPAVVEQSFWHKSPNYGPFRNAMLVTEEGESRSQKETSTGLDEDQDFIEFVEKIGGHKRKSKQSPIQTLETNLDAITNTSNASGTSSANNRDKSKRIVTPLVGYVNQKRLAKSAKKGRG</sequence>
<feature type="domain" description="UPF3" evidence="6">
    <location>
        <begin position="3"/>
        <end position="187"/>
    </location>
</feature>
<dbReference type="SUPFAM" id="SSF54928">
    <property type="entry name" value="RNA-binding domain, RBD"/>
    <property type="match status" value="1"/>
</dbReference>
<reference evidence="7" key="1">
    <citation type="submission" date="2018-10" db="EMBL/GenBank/DDBJ databases">
        <title>Transcriptome assembly of Aceria tosichella (Wheat curl mite) Type 2.</title>
        <authorList>
            <person name="Scully E.D."/>
            <person name="Geib S.M."/>
            <person name="Palmer N.A."/>
            <person name="Gupta A.K."/>
            <person name="Sarath G."/>
            <person name="Tatineni S."/>
        </authorList>
    </citation>
    <scope>NUCLEOTIDE SEQUENCE</scope>
    <source>
        <strain evidence="7">LincolnNE</strain>
    </source>
</reference>
<evidence type="ECO:0000256" key="5">
    <source>
        <dbReference type="SAM" id="MobiDB-lite"/>
    </source>
</evidence>
<evidence type="ECO:0000256" key="3">
    <source>
        <dbReference type="ARBA" id="ARBA00023161"/>
    </source>
</evidence>
<dbReference type="Pfam" id="PF03467">
    <property type="entry name" value="Smg4_UPF3"/>
    <property type="match status" value="1"/>
</dbReference>
<proteinExistence type="inferred from homology"/>
<evidence type="ECO:0000256" key="1">
    <source>
        <dbReference type="ARBA" id="ARBA00004123"/>
    </source>
</evidence>
<evidence type="ECO:0000259" key="6">
    <source>
        <dbReference type="Pfam" id="PF03467"/>
    </source>
</evidence>
<dbReference type="GO" id="GO:0000184">
    <property type="term" value="P:nuclear-transcribed mRNA catabolic process, nonsense-mediated decay"/>
    <property type="evidence" value="ECO:0007669"/>
    <property type="project" value="UniProtKB-KW"/>
</dbReference>
<evidence type="ECO:0000313" key="7">
    <source>
        <dbReference type="EMBL" id="MDE49928.1"/>
    </source>
</evidence>
<dbReference type="GO" id="GO:0003729">
    <property type="term" value="F:mRNA binding"/>
    <property type="evidence" value="ECO:0007669"/>
    <property type="project" value="TreeGrafter"/>
</dbReference>